<feature type="region of interest" description="Disordered" evidence="2">
    <location>
        <begin position="1"/>
        <end position="32"/>
    </location>
</feature>
<feature type="coiled-coil region" evidence="1">
    <location>
        <begin position="96"/>
        <end position="160"/>
    </location>
</feature>
<dbReference type="InParanoid" id="C5LNM8"/>
<dbReference type="EMBL" id="GG683822">
    <property type="protein sequence ID" value="EER01647.1"/>
    <property type="molecule type" value="Genomic_DNA"/>
</dbReference>
<feature type="compositionally biased region" description="Low complexity" evidence="2">
    <location>
        <begin position="10"/>
        <end position="25"/>
    </location>
</feature>
<organism evidence="4">
    <name type="scientific">Perkinsus marinus (strain ATCC 50983 / TXsc)</name>
    <dbReference type="NCBI Taxonomy" id="423536"/>
    <lineage>
        <taxon>Eukaryota</taxon>
        <taxon>Sar</taxon>
        <taxon>Alveolata</taxon>
        <taxon>Perkinsozoa</taxon>
        <taxon>Perkinsea</taxon>
        <taxon>Perkinsida</taxon>
        <taxon>Perkinsidae</taxon>
        <taxon>Perkinsus</taxon>
    </lineage>
</organism>
<evidence type="ECO:0000256" key="2">
    <source>
        <dbReference type="SAM" id="MobiDB-lite"/>
    </source>
</evidence>
<evidence type="ECO:0000256" key="1">
    <source>
        <dbReference type="SAM" id="Coils"/>
    </source>
</evidence>
<protein>
    <submittedName>
        <fullName evidence="3">Uncharacterized protein</fullName>
    </submittedName>
</protein>
<dbReference type="RefSeq" id="XP_002768929.1">
    <property type="nucleotide sequence ID" value="XM_002768883.1"/>
</dbReference>
<evidence type="ECO:0000313" key="4">
    <source>
        <dbReference type="Proteomes" id="UP000007800"/>
    </source>
</evidence>
<keyword evidence="1" id="KW-0175">Coiled coil</keyword>
<dbReference type="GeneID" id="9040200"/>
<dbReference type="OrthoDB" id="436622at2759"/>
<proteinExistence type="predicted"/>
<reference evidence="3 4" key="1">
    <citation type="submission" date="2008-07" db="EMBL/GenBank/DDBJ databases">
        <authorList>
            <person name="El-Sayed N."/>
            <person name="Caler E."/>
            <person name="Inman J."/>
            <person name="Amedeo P."/>
            <person name="Hass B."/>
            <person name="Wortman J."/>
        </authorList>
    </citation>
    <scope>NUCLEOTIDE SEQUENCE [LARGE SCALE GENOMIC DNA]</scope>
    <source>
        <strain evidence="4">ATCC 50983 / TXsc</strain>
    </source>
</reference>
<dbReference type="AlphaFoldDB" id="C5LNM8"/>
<sequence length="169" mass="19157">MTSEQHPAIDSVQPSDVPDVSRSPPEANMDKTDMLEDLAERVAGMASVFAEANVAREKEREALREKHVQVLTCIEETKNDVVAETTRLRKTIDSYEAKSEHDLKRLEQEMRTLLETKHSEAMARIGELEERAAEVEKALVEEIENRKRHTESVLGMLQQKVSGEEDGRC</sequence>
<gene>
    <name evidence="3" type="ORF">Pmar_PMAR008228</name>
</gene>
<dbReference type="Proteomes" id="UP000007800">
    <property type="component" value="Unassembled WGS sequence"/>
</dbReference>
<evidence type="ECO:0000313" key="3">
    <source>
        <dbReference type="EMBL" id="EER01647.1"/>
    </source>
</evidence>
<keyword evidence="4" id="KW-1185">Reference proteome</keyword>
<accession>C5LNM8</accession>
<name>C5LNM8_PERM5</name>